<evidence type="ECO:0000256" key="7">
    <source>
        <dbReference type="PROSITE-ProRule" id="PRU00175"/>
    </source>
</evidence>
<keyword evidence="4 7" id="KW-0863">Zinc-finger</keyword>
<gene>
    <name evidence="11" type="ORF">C2845_PM02G26710</name>
</gene>
<feature type="domain" description="RING-type" evidence="10">
    <location>
        <begin position="111"/>
        <end position="154"/>
    </location>
</feature>
<dbReference type="Proteomes" id="UP000275267">
    <property type="component" value="Unassembled WGS sequence"/>
</dbReference>
<keyword evidence="9" id="KW-0812">Transmembrane</keyword>
<protein>
    <recommendedName>
        <fullName evidence="2">RING-type E3 ubiquitin transferase</fullName>
        <ecNumber evidence="2">2.3.2.27</ecNumber>
    </recommendedName>
</protein>
<evidence type="ECO:0000256" key="3">
    <source>
        <dbReference type="ARBA" id="ARBA00022723"/>
    </source>
</evidence>
<keyword evidence="5" id="KW-0862">Zinc</keyword>
<dbReference type="UniPathway" id="UPA00143"/>
<evidence type="ECO:0000313" key="11">
    <source>
        <dbReference type="EMBL" id="RLN15638.1"/>
    </source>
</evidence>
<dbReference type="InterPro" id="IPR001841">
    <property type="entry name" value="Znf_RING"/>
</dbReference>
<dbReference type="Gene3D" id="3.30.40.10">
    <property type="entry name" value="Zinc/RING finger domain, C3HC4 (zinc finger)"/>
    <property type="match status" value="1"/>
</dbReference>
<evidence type="ECO:0000256" key="2">
    <source>
        <dbReference type="ARBA" id="ARBA00012483"/>
    </source>
</evidence>
<dbReference type="SUPFAM" id="SSF57850">
    <property type="entry name" value="RING/U-box"/>
    <property type="match status" value="1"/>
</dbReference>
<comment type="catalytic activity">
    <reaction evidence="1">
        <text>S-ubiquitinyl-[E2 ubiquitin-conjugating enzyme]-L-cysteine + [acceptor protein]-L-lysine = [E2 ubiquitin-conjugating enzyme]-L-cysteine + N(6)-ubiquitinyl-[acceptor protein]-L-lysine.</text>
        <dbReference type="EC" id="2.3.2.27"/>
    </reaction>
</comment>
<feature type="transmembrane region" description="Helical" evidence="9">
    <location>
        <begin position="27"/>
        <end position="46"/>
    </location>
</feature>
<dbReference type="GO" id="GO:0061630">
    <property type="term" value="F:ubiquitin protein ligase activity"/>
    <property type="evidence" value="ECO:0007669"/>
    <property type="project" value="UniProtKB-EC"/>
</dbReference>
<feature type="region of interest" description="Disordered" evidence="8">
    <location>
        <begin position="59"/>
        <end position="83"/>
    </location>
</feature>
<evidence type="ECO:0000256" key="9">
    <source>
        <dbReference type="SAM" id="Phobius"/>
    </source>
</evidence>
<dbReference type="AlphaFoldDB" id="A0A3L6S3Z7"/>
<dbReference type="Pfam" id="PF13639">
    <property type="entry name" value="zf-RING_2"/>
    <property type="match status" value="1"/>
</dbReference>
<dbReference type="PANTHER" id="PTHR14155">
    <property type="entry name" value="RING FINGER DOMAIN-CONTAINING"/>
    <property type="match status" value="1"/>
</dbReference>
<reference evidence="12" key="1">
    <citation type="journal article" date="2019" name="Nat. Commun.">
        <title>The genome of broomcorn millet.</title>
        <authorList>
            <person name="Zou C."/>
            <person name="Miki D."/>
            <person name="Li D."/>
            <person name="Tang Q."/>
            <person name="Xiao L."/>
            <person name="Rajput S."/>
            <person name="Deng P."/>
            <person name="Jia W."/>
            <person name="Huang R."/>
            <person name="Zhang M."/>
            <person name="Sun Y."/>
            <person name="Hu J."/>
            <person name="Fu X."/>
            <person name="Schnable P.S."/>
            <person name="Li F."/>
            <person name="Zhang H."/>
            <person name="Feng B."/>
            <person name="Zhu X."/>
            <person name="Liu R."/>
            <person name="Schnable J.C."/>
            <person name="Zhu J.-K."/>
            <person name="Zhang H."/>
        </authorList>
    </citation>
    <scope>NUCLEOTIDE SEQUENCE [LARGE SCALE GENOMIC DNA]</scope>
</reference>
<dbReference type="GO" id="GO:0016567">
    <property type="term" value="P:protein ubiquitination"/>
    <property type="evidence" value="ECO:0007669"/>
    <property type="project" value="UniProtKB-UniPathway"/>
</dbReference>
<keyword evidence="9" id="KW-0472">Membrane</keyword>
<dbReference type="PANTHER" id="PTHR14155:SF627">
    <property type="entry name" value="OS06G0192800 PROTEIN"/>
    <property type="match status" value="1"/>
</dbReference>
<keyword evidence="3" id="KW-0479">Metal-binding</keyword>
<evidence type="ECO:0000256" key="6">
    <source>
        <dbReference type="ARBA" id="ARBA00024209"/>
    </source>
</evidence>
<dbReference type="InterPro" id="IPR053238">
    <property type="entry name" value="RING-H2_zinc_finger"/>
</dbReference>
<dbReference type="OrthoDB" id="8062037at2759"/>
<dbReference type="GO" id="GO:0008270">
    <property type="term" value="F:zinc ion binding"/>
    <property type="evidence" value="ECO:0007669"/>
    <property type="project" value="UniProtKB-KW"/>
</dbReference>
<keyword evidence="12" id="KW-1185">Reference proteome</keyword>
<keyword evidence="9" id="KW-1133">Transmembrane helix</keyword>
<accession>A0A3L6S3Z7</accession>
<dbReference type="EMBL" id="PQIB02000005">
    <property type="protein sequence ID" value="RLN15638.1"/>
    <property type="molecule type" value="Genomic_DNA"/>
</dbReference>
<name>A0A3L6S3Z7_PANMI</name>
<dbReference type="InterPro" id="IPR013083">
    <property type="entry name" value="Znf_RING/FYVE/PHD"/>
</dbReference>
<evidence type="ECO:0000313" key="12">
    <source>
        <dbReference type="Proteomes" id="UP000275267"/>
    </source>
</evidence>
<comment type="caution">
    <text evidence="11">The sequence shown here is derived from an EMBL/GenBank/DDBJ whole genome shotgun (WGS) entry which is preliminary data.</text>
</comment>
<evidence type="ECO:0000256" key="1">
    <source>
        <dbReference type="ARBA" id="ARBA00000900"/>
    </source>
</evidence>
<dbReference type="EC" id="2.3.2.27" evidence="2"/>
<dbReference type="SMART" id="SM00184">
    <property type="entry name" value="RING"/>
    <property type="match status" value="1"/>
</dbReference>
<sequence>MDAAGGGGAAPAPAPHGATVSHRATSALAAVSVFLVLFCLFWRFVWQCRKHEGRSGPARVAAADTSSSAPPPYCPPRDGAGEAARRAPRTTLPAFVLVAAAGFGGTEKVDCVVCLAELRDGEAAVRLVPGCGHGFHAECIEAWFRVNSTCPLCRAAVDAAAAAGQSAGEAQECGGAGSV</sequence>
<proteinExistence type="inferred from homology"/>
<dbReference type="STRING" id="4540.A0A3L6S3Z7"/>
<organism evidence="11 12">
    <name type="scientific">Panicum miliaceum</name>
    <name type="common">Proso millet</name>
    <name type="synonym">Broomcorn millet</name>
    <dbReference type="NCBI Taxonomy" id="4540"/>
    <lineage>
        <taxon>Eukaryota</taxon>
        <taxon>Viridiplantae</taxon>
        <taxon>Streptophyta</taxon>
        <taxon>Embryophyta</taxon>
        <taxon>Tracheophyta</taxon>
        <taxon>Spermatophyta</taxon>
        <taxon>Magnoliopsida</taxon>
        <taxon>Liliopsida</taxon>
        <taxon>Poales</taxon>
        <taxon>Poaceae</taxon>
        <taxon>PACMAD clade</taxon>
        <taxon>Panicoideae</taxon>
        <taxon>Panicodae</taxon>
        <taxon>Paniceae</taxon>
        <taxon>Panicinae</taxon>
        <taxon>Panicum</taxon>
        <taxon>Panicum sect. Panicum</taxon>
    </lineage>
</organism>
<evidence type="ECO:0000256" key="8">
    <source>
        <dbReference type="SAM" id="MobiDB-lite"/>
    </source>
</evidence>
<evidence type="ECO:0000259" key="10">
    <source>
        <dbReference type="PROSITE" id="PS50089"/>
    </source>
</evidence>
<comment type="similarity">
    <text evidence="6">Belongs to the RING-type zinc finger family. ATL subfamily.</text>
</comment>
<dbReference type="PROSITE" id="PS50089">
    <property type="entry name" value="ZF_RING_2"/>
    <property type="match status" value="1"/>
</dbReference>
<evidence type="ECO:0000256" key="4">
    <source>
        <dbReference type="ARBA" id="ARBA00022771"/>
    </source>
</evidence>
<evidence type="ECO:0000256" key="5">
    <source>
        <dbReference type="ARBA" id="ARBA00022833"/>
    </source>
</evidence>